<feature type="region of interest" description="Disordered" evidence="1">
    <location>
        <begin position="278"/>
        <end position="308"/>
    </location>
</feature>
<protein>
    <submittedName>
        <fullName evidence="2">Uncharacterized protein</fullName>
    </submittedName>
</protein>
<gene>
    <name evidence="2" type="ordered locus">Pars_0440</name>
</gene>
<feature type="compositionally biased region" description="Basic and acidic residues" evidence="1">
    <location>
        <begin position="286"/>
        <end position="296"/>
    </location>
</feature>
<sequence length="308" mass="34176">MLIKRPNFNRHMNITRRSVLRVRGSYVVYLPKGCVDSYAPREVEMFWEDGFIGVKPSTRGVVEVGPAAVYIISAFTAGADEAYVKAPLEEVQKALKVVYAEVAEAEGGYVVRFVDKYTEKGPVVELMYHSLVYALSLASRGAATIKTLQAIDDEVDRMRLVVNRLCAKYPTPTCPFYVQLARYYERALDHVIELYSEKPAPQLWRLLLNTTKELGAAVEAGDPEALVQFLSTAGGRRFQVTQLTKGELQTLHADRVIDYLANAAEVYLDLKIYKAVKKSPSGGQDEGTRRSARAEDSENDAALGAAIT</sequence>
<dbReference type="HOGENOM" id="CLU_975288_0_0_2"/>
<evidence type="ECO:0000313" key="3">
    <source>
        <dbReference type="Proteomes" id="UP000001567"/>
    </source>
</evidence>
<name>A4WI22_PYRAR</name>
<accession>A4WI22</accession>
<dbReference type="AlphaFoldDB" id="A4WI22"/>
<organism evidence="2 3">
    <name type="scientific">Pyrobaculum arsenaticum (strain DSM 13514 / JCM 11321 / PZ6)</name>
    <dbReference type="NCBI Taxonomy" id="340102"/>
    <lineage>
        <taxon>Archaea</taxon>
        <taxon>Thermoproteota</taxon>
        <taxon>Thermoprotei</taxon>
        <taxon>Thermoproteales</taxon>
        <taxon>Thermoproteaceae</taxon>
        <taxon>Pyrobaculum</taxon>
    </lineage>
</organism>
<proteinExistence type="predicted"/>
<dbReference type="Proteomes" id="UP000001567">
    <property type="component" value="Chromosome"/>
</dbReference>
<dbReference type="KEGG" id="pas:Pars_0440"/>
<reference evidence="2 3" key="1">
    <citation type="submission" date="2007-04" db="EMBL/GenBank/DDBJ databases">
        <title>Complete sequence of Pyrobaculum arsenaticum DSM 13514.</title>
        <authorList>
            <consortium name="US DOE Joint Genome Institute"/>
            <person name="Copeland A."/>
            <person name="Lucas S."/>
            <person name="Lapidus A."/>
            <person name="Barry K."/>
            <person name="Glavina del Rio T."/>
            <person name="Dalin E."/>
            <person name="Tice H."/>
            <person name="Pitluck S."/>
            <person name="Chain P."/>
            <person name="Malfatti S."/>
            <person name="Shin M."/>
            <person name="Vergez L."/>
            <person name="Schmutz J."/>
            <person name="Larimer F."/>
            <person name="Land M."/>
            <person name="Hauser L."/>
            <person name="Kyrpides N."/>
            <person name="Mikhailova N."/>
            <person name="Cozen A.E."/>
            <person name="Fitz-Gibbon S.T."/>
            <person name="House C.H."/>
            <person name="Saltikov C."/>
            <person name="Lowe T.M."/>
            <person name="Richardson P."/>
        </authorList>
    </citation>
    <scope>NUCLEOTIDE SEQUENCE [LARGE SCALE GENOMIC DNA]</scope>
    <source>
        <strain evidence="3">ATCC 700994 / DSM 13514 / JCM 11321 / PZ6</strain>
    </source>
</reference>
<evidence type="ECO:0000313" key="2">
    <source>
        <dbReference type="EMBL" id="ABP50039.1"/>
    </source>
</evidence>
<evidence type="ECO:0000256" key="1">
    <source>
        <dbReference type="SAM" id="MobiDB-lite"/>
    </source>
</evidence>
<dbReference type="EMBL" id="CP000660">
    <property type="protein sequence ID" value="ABP50039.1"/>
    <property type="molecule type" value="Genomic_DNA"/>
</dbReference>